<dbReference type="InterPro" id="IPR023393">
    <property type="entry name" value="START-like_dom_sf"/>
</dbReference>
<protein>
    <recommendedName>
        <fullName evidence="3">Polyketide cyclase/dehydrase/lipid transport protein</fullName>
    </recommendedName>
</protein>
<dbReference type="EMBL" id="JACHMU010000001">
    <property type="protein sequence ID" value="MBB5742458.1"/>
    <property type="molecule type" value="Genomic_DNA"/>
</dbReference>
<sequence length="153" mass="16927">MSRNVRKMNCTPDAVFRVLASGWLYPSWVVGASRMRQVDDEWPQPGSRLHHSVGVWPALLDDTTSMEKWDPPRQAVMKARGWPIGEARVTIDVKPSGTGCLVRIQEEPVSGPAKAVPPFAADPMLYLRNAETLQRLAYLAEGTLRKDVSSGAD</sequence>
<organism evidence="1 2">
    <name type="scientific">Microbacterium ginsengiterrae</name>
    <dbReference type="NCBI Taxonomy" id="546115"/>
    <lineage>
        <taxon>Bacteria</taxon>
        <taxon>Bacillati</taxon>
        <taxon>Actinomycetota</taxon>
        <taxon>Actinomycetes</taxon>
        <taxon>Micrococcales</taxon>
        <taxon>Microbacteriaceae</taxon>
        <taxon>Microbacterium</taxon>
    </lineage>
</organism>
<dbReference type="SUPFAM" id="SSF55961">
    <property type="entry name" value="Bet v1-like"/>
    <property type="match status" value="1"/>
</dbReference>
<comment type="caution">
    <text evidence="1">The sequence shown here is derived from an EMBL/GenBank/DDBJ whole genome shotgun (WGS) entry which is preliminary data.</text>
</comment>
<evidence type="ECO:0000313" key="1">
    <source>
        <dbReference type="EMBL" id="MBB5742458.1"/>
    </source>
</evidence>
<reference evidence="1 2" key="1">
    <citation type="submission" date="2020-08" db="EMBL/GenBank/DDBJ databases">
        <title>Sequencing the genomes of 1000 actinobacteria strains.</title>
        <authorList>
            <person name="Klenk H.-P."/>
        </authorList>
    </citation>
    <scope>NUCLEOTIDE SEQUENCE [LARGE SCALE GENOMIC DNA]</scope>
    <source>
        <strain evidence="1 2">DSM 24823</strain>
    </source>
</reference>
<dbReference type="InterPro" id="IPR019587">
    <property type="entry name" value="Polyketide_cyclase/dehydratase"/>
</dbReference>
<evidence type="ECO:0000313" key="2">
    <source>
        <dbReference type="Proteomes" id="UP000517712"/>
    </source>
</evidence>
<name>A0A7W9CBI5_9MICO</name>
<proteinExistence type="predicted"/>
<keyword evidence="2" id="KW-1185">Reference proteome</keyword>
<evidence type="ECO:0008006" key="3">
    <source>
        <dbReference type="Google" id="ProtNLM"/>
    </source>
</evidence>
<dbReference type="CDD" id="cd07812">
    <property type="entry name" value="SRPBCC"/>
    <property type="match status" value="1"/>
</dbReference>
<gene>
    <name evidence="1" type="ORF">HD600_000955</name>
</gene>
<dbReference type="RefSeq" id="WP_184281897.1">
    <property type="nucleotide sequence ID" value="NZ_BAAAPG010000001.1"/>
</dbReference>
<dbReference type="AlphaFoldDB" id="A0A7W9CBI5"/>
<dbReference type="Gene3D" id="3.30.530.20">
    <property type="match status" value="1"/>
</dbReference>
<accession>A0A7W9CBI5</accession>
<dbReference type="Pfam" id="PF10604">
    <property type="entry name" value="Polyketide_cyc2"/>
    <property type="match status" value="1"/>
</dbReference>
<dbReference type="Proteomes" id="UP000517712">
    <property type="component" value="Unassembled WGS sequence"/>
</dbReference>